<evidence type="ECO:0000313" key="6">
    <source>
        <dbReference type="WBParaSite" id="EgrG_000730400"/>
    </source>
</evidence>
<dbReference type="Pfam" id="PF00012">
    <property type="entry name" value="HSP70"/>
    <property type="match status" value="1"/>
</dbReference>
<sequence length="268" mass="30483">MRQCKSINPDEAAAYGAVLLASSLTDEKPLMLVEVAPHSLDLVTTTLIKRNTKIPTKTSEVFTTSSDYQSSMSFQVYEDGHTTANDNNLLIEFQLSAVDKSSRKQIDISIKNRCCLSEDEIEQVLNDAGRLKWEDEKQKSRMAAKIMLEKYIFTIKSKIEDDEVKQETSEEFRENVLTMCDTMLKQIDIDQMATKEDYELMHTKVESVCGPIMAMNILSLTIHLVVISRDTETKNGERRHLPIDWPRRHVKSGLPSLLPPLPSTTPCW</sequence>
<dbReference type="InterPro" id="IPR029047">
    <property type="entry name" value="HSP70_peptide-bd_sf"/>
</dbReference>
<evidence type="ECO:0000313" key="5">
    <source>
        <dbReference type="Proteomes" id="UP000492820"/>
    </source>
</evidence>
<evidence type="ECO:0000256" key="3">
    <source>
        <dbReference type="ARBA" id="ARBA00022840"/>
    </source>
</evidence>
<keyword evidence="2" id="KW-0547">Nucleotide-binding</keyword>
<organism evidence="4">
    <name type="scientific">Echinococcus granulosus</name>
    <name type="common">Hydatid tapeworm</name>
    <dbReference type="NCBI Taxonomy" id="6210"/>
    <lineage>
        <taxon>Eukaryota</taxon>
        <taxon>Metazoa</taxon>
        <taxon>Spiralia</taxon>
        <taxon>Lophotrochozoa</taxon>
        <taxon>Platyhelminthes</taxon>
        <taxon>Cestoda</taxon>
        <taxon>Eucestoda</taxon>
        <taxon>Cyclophyllidea</taxon>
        <taxon>Taeniidae</taxon>
        <taxon>Echinococcus</taxon>
        <taxon>Echinococcus granulosus group</taxon>
    </lineage>
</organism>
<dbReference type="PANTHER" id="PTHR19375">
    <property type="entry name" value="HEAT SHOCK PROTEIN 70KDA"/>
    <property type="match status" value="1"/>
</dbReference>
<dbReference type="InterPro" id="IPR029048">
    <property type="entry name" value="HSP70_C_sf"/>
</dbReference>
<name>A0A068X1G3_ECHGR</name>
<dbReference type="WBParaSite" id="EgrG_000730400">
    <property type="protein sequence ID" value="EgrG_000730400"/>
    <property type="gene ID" value="EgrG_000730400"/>
</dbReference>
<evidence type="ECO:0000256" key="1">
    <source>
        <dbReference type="ARBA" id="ARBA00007381"/>
    </source>
</evidence>
<keyword evidence="4" id="KW-0346">Stress response</keyword>
<reference evidence="4 5" key="1">
    <citation type="journal article" date="2013" name="Nature">
        <title>The genomes of four tapeworm species reveal adaptations to parasitism.</title>
        <authorList>
            <person name="Tsai I.J."/>
            <person name="Zarowiecki M."/>
            <person name="Holroyd N."/>
            <person name="Garciarrubio A."/>
            <person name="Sanchez-Flores A."/>
            <person name="Brooks K.L."/>
            <person name="Tracey A."/>
            <person name="Bobes R.J."/>
            <person name="Fragoso G."/>
            <person name="Sciutto E."/>
            <person name="Aslett M."/>
            <person name="Beasley H."/>
            <person name="Bennett H.M."/>
            <person name="Cai J."/>
            <person name="Camicia F."/>
            <person name="Clark R."/>
            <person name="Cucher M."/>
            <person name="De Silva N."/>
            <person name="Day T.A."/>
            <person name="Deplazes P."/>
            <person name="Estrada K."/>
            <person name="Fernandez C."/>
            <person name="Holland P.W."/>
            <person name="Hou J."/>
            <person name="Hu S."/>
            <person name="Huckvale T."/>
            <person name="Hung S.S."/>
            <person name="Kamenetzky L."/>
            <person name="Keane J.A."/>
            <person name="Kiss F."/>
            <person name="Koziol U."/>
            <person name="Lambert O."/>
            <person name="Liu K."/>
            <person name="Luo X."/>
            <person name="Luo Y."/>
            <person name="Macchiaroli N."/>
            <person name="Nichol S."/>
            <person name="Paps J."/>
            <person name="Parkinson J."/>
            <person name="Pouchkina-Stantcheva N."/>
            <person name="Riddiford N."/>
            <person name="Rosenzvit M."/>
            <person name="Salinas G."/>
            <person name="Wasmuth J.D."/>
            <person name="Zamanian M."/>
            <person name="Zheng Y."/>
            <person name="Cai X."/>
            <person name="Soberon X."/>
            <person name="Olson P.D."/>
            <person name="Laclette J.P."/>
            <person name="Brehm K."/>
            <person name="Berriman M."/>
            <person name="Garciarrubio A."/>
            <person name="Bobes R.J."/>
            <person name="Fragoso G."/>
            <person name="Sanchez-Flores A."/>
            <person name="Estrada K."/>
            <person name="Cevallos M.A."/>
            <person name="Morett E."/>
            <person name="Gonzalez V."/>
            <person name="Portillo T."/>
            <person name="Ochoa-Leyva A."/>
            <person name="Jose M.V."/>
            <person name="Sciutto E."/>
            <person name="Landa A."/>
            <person name="Jimenez L."/>
            <person name="Valdes V."/>
            <person name="Carrero J.C."/>
            <person name="Larralde C."/>
            <person name="Morales-Montor J."/>
            <person name="Limon-Lason J."/>
            <person name="Soberon X."/>
            <person name="Laclette J.P."/>
        </authorList>
    </citation>
    <scope>NUCLEOTIDE SEQUENCE [LARGE SCALE GENOMIC DNA]</scope>
</reference>
<evidence type="ECO:0000256" key="2">
    <source>
        <dbReference type="ARBA" id="ARBA00022741"/>
    </source>
</evidence>
<evidence type="ECO:0000313" key="4">
    <source>
        <dbReference type="EMBL" id="CDS24624.1"/>
    </source>
</evidence>
<dbReference type="Gene3D" id="2.60.34.10">
    <property type="entry name" value="Substrate Binding Domain Of DNAk, Chain A, domain 1"/>
    <property type="match status" value="2"/>
</dbReference>
<dbReference type="PRINTS" id="PR00301">
    <property type="entry name" value="HEATSHOCK70"/>
</dbReference>
<reference evidence="6" key="3">
    <citation type="submission" date="2020-10" db="UniProtKB">
        <authorList>
            <consortium name="WormBaseParasite"/>
        </authorList>
    </citation>
    <scope>IDENTIFICATION</scope>
</reference>
<gene>
    <name evidence="4" type="ORF">EgrG_000730400</name>
</gene>
<dbReference type="SUPFAM" id="SSF100920">
    <property type="entry name" value="Heat shock protein 70kD (HSP70), peptide-binding domain"/>
    <property type="match status" value="1"/>
</dbReference>
<dbReference type="GO" id="GO:0140662">
    <property type="term" value="F:ATP-dependent protein folding chaperone"/>
    <property type="evidence" value="ECO:0007669"/>
    <property type="project" value="InterPro"/>
</dbReference>
<dbReference type="AlphaFoldDB" id="A0A068X1G3"/>
<protein>
    <submittedName>
        <fullName evidence="4 6">Heat shock protein 70</fullName>
    </submittedName>
</protein>
<dbReference type="EMBL" id="LK028612">
    <property type="protein sequence ID" value="CDS24624.1"/>
    <property type="molecule type" value="Genomic_DNA"/>
</dbReference>
<dbReference type="GO" id="GO:0005524">
    <property type="term" value="F:ATP binding"/>
    <property type="evidence" value="ECO:0007669"/>
    <property type="project" value="UniProtKB-KW"/>
</dbReference>
<comment type="similarity">
    <text evidence="1">Belongs to the heat shock protein 70 family.</text>
</comment>
<keyword evidence="3" id="KW-0067">ATP-binding</keyword>
<dbReference type="OrthoDB" id="2401965at2759"/>
<dbReference type="Proteomes" id="UP000492820">
    <property type="component" value="Unassembled WGS sequence"/>
</dbReference>
<accession>A0A068X1G3</accession>
<dbReference type="InterPro" id="IPR013126">
    <property type="entry name" value="Hsp_70_fam"/>
</dbReference>
<reference evidence="4" key="2">
    <citation type="submission" date="2014-06" db="EMBL/GenBank/DDBJ databases">
        <authorList>
            <person name="Aslett M."/>
        </authorList>
    </citation>
    <scope>NUCLEOTIDE SEQUENCE</scope>
</reference>
<dbReference type="SUPFAM" id="SSF100934">
    <property type="entry name" value="Heat shock protein 70kD (HSP70), C-terminal subdomain"/>
    <property type="match status" value="1"/>
</dbReference>
<dbReference type="Gene3D" id="1.20.1270.10">
    <property type="match status" value="1"/>
</dbReference>
<proteinExistence type="inferred from homology"/>